<proteinExistence type="predicted"/>
<protein>
    <recommendedName>
        <fullName evidence="3">Methyltransferase type 11 domain-containing protein</fullName>
    </recommendedName>
</protein>
<gene>
    <name evidence="1" type="ORF">ABZ507_02465</name>
</gene>
<accession>A0ABV2X474</accession>
<dbReference type="EMBL" id="JBEYBR010000003">
    <property type="protein sequence ID" value="MEU2120671.1"/>
    <property type="molecule type" value="Genomic_DNA"/>
</dbReference>
<evidence type="ECO:0000313" key="2">
    <source>
        <dbReference type="Proteomes" id="UP001550535"/>
    </source>
</evidence>
<organism evidence="1 2">
    <name type="scientific">Nocardia niwae</name>
    <dbReference type="NCBI Taxonomy" id="626084"/>
    <lineage>
        <taxon>Bacteria</taxon>
        <taxon>Bacillati</taxon>
        <taxon>Actinomycetota</taxon>
        <taxon>Actinomycetes</taxon>
        <taxon>Mycobacteriales</taxon>
        <taxon>Nocardiaceae</taxon>
        <taxon>Nocardia</taxon>
    </lineage>
</organism>
<dbReference type="Proteomes" id="UP001550535">
    <property type="component" value="Unassembled WGS sequence"/>
</dbReference>
<sequence length="232" mass="25505">MGDEHDSIDAGGYLLTGRSLDEYRAMFALTDDDLRGDILDCPGGAASFAAEAAALGARVVAVDPVYRLPAVELTALAAAELDHSTSHTTASADGYVWDFYGDLDGHRLMRRTAAGRFADDLLVNPARYRFGVLPALDFPDRAFDLVLSSHLLFTYADRLDFDFHVAALRELVRLSRGEVRVFPLVDHAGGRLDDLLVRSRQVLRANGIRSEVTEVGFEFQRGARSMLRLFAV</sequence>
<dbReference type="SUPFAM" id="SSF53335">
    <property type="entry name" value="S-adenosyl-L-methionine-dependent methyltransferases"/>
    <property type="match status" value="1"/>
</dbReference>
<name>A0ABV2X474_9NOCA</name>
<keyword evidence="2" id="KW-1185">Reference proteome</keyword>
<dbReference type="InterPro" id="IPR029063">
    <property type="entry name" value="SAM-dependent_MTases_sf"/>
</dbReference>
<evidence type="ECO:0008006" key="3">
    <source>
        <dbReference type="Google" id="ProtNLM"/>
    </source>
</evidence>
<dbReference type="Gene3D" id="3.40.50.150">
    <property type="entry name" value="Vaccinia Virus protein VP39"/>
    <property type="match status" value="1"/>
</dbReference>
<evidence type="ECO:0000313" key="1">
    <source>
        <dbReference type="EMBL" id="MEU2120671.1"/>
    </source>
</evidence>
<reference evidence="1 2" key="1">
    <citation type="submission" date="2024-06" db="EMBL/GenBank/DDBJ databases">
        <title>The Natural Products Discovery Center: Release of the First 8490 Sequenced Strains for Exploring Actinobacteria Biosynthetic Diversity.</title>
        <authorList>
            <person name="Kalkreuter E."/>
            <person name="Kautsar S.A."/>
            <person name="Yang D."/>
            <person name="Bader C.D."/>
            <person name="Teijaro C.N."/>
            <person name="Fluegel L."/>
            <person name="Davis C.M."/>
            <person name="Simpson J.R."/>
            <person name="Lauterbach L."/>
            <person name="Steele A.D."/>
            <person name="Gui C."/>
            <person name="Meng S."/>
            <person name="Li G."/>
            <person name="Viehrig K."/>
            <person name="Ye F."/>
            <person name="Su P."/>
            <person name="Kiefer A.F."/>
            <person name="Nichols A."/>
            <person name="Cepeda A.J."/>
            <person name="Yan W."/>
            <person name="Fan B."/>
            <person name="Jiang Y."/>
            <person name="Adhikari A."/>
            <person name="Zheng C.-J."/>
            <person name="Schuster L."/>
            <person name="Cowan T.M."/>
            <person name="Smanski M.J."/>
            <person name="Chevrette M.G."/>
            <person name="De Carvalho L.P.S."/>
            <person name="Shen B."/>
        </authorList>
    </citation>
    <scope>NUCLEOTIDE SEQUENCE [LARGE SCALE GENOMIC DNA]</scope>
    <source>
        <strain evidence="1 2">NPDC019434</strain>
    </source>
</reference>
<dbReference type="RefSeq" id="WP_063019515.1">
    <property type="nucleotide sequence ID" value="NZ_JBEYBM010000003.1"/>
</dbReference>
<comment type="caution">
    <text evidence="1">The sequence shown here is derived from an EMBL/GenBank/DDBJ whole genome shotgun (WGS) entry which is preliminary data.</text>
</comment>